<evidence type="ECO:0008006" key="5">
    <source>
        <dbReference type="Google" id="ProtNLM"/>
    </source>
</evidence>
<name>A0A1G6WFW1_9FLAO</name>
<feature type="chain" id="PRO_5011729550" description="Tetratricopeptide repeat-containing protein" evidence="2">
    <location>
        <begin position="19"/>
        <end position="262"/>
    </location>
</feature>
<gene>
    <name evidence="3" type="ORF">SAMN05421636_101278</name>
</gene>
<keyword evidence="2" id="KW-0732">Signal</keyword>
<dbReference type="SUPFAM" id="SSF48452">
    <property type="entry name" value="TPR-like"/>
    <property type="match status" value="1"/>
</dbReference>
<feature type="signal peptide" evidence="2">
    <location>
        <begin position="1"/>
        <end position="18"/>
    </location>
</feature>
<dbReference type="Proteomes" id="UP000199109">
    <property type="component" value="Unassembled WGS sequence"/>
</dbReference>
<accession>A0A1G6WFW1</accession>
<evidence type="ECO:0000313" key="3">
    <source>
        <dbReference type="EMBL" id="SDD63946.1"/>
    </source>
</evidence>
<dbReference type="InterPro" id="IPR011990">
    <property type="entry name" value="TPR-like_helical_dom_sf"/>
</dbReference>
<dbReference type="AlphaFoldDB" id="A0A1G6WFW1"/>
<evidence type="ECO:0000256" key="2">
    <source>
        <dbReference type="SAM" id="SignalP"/>
    </source>
</evidence>
<protein>
    <recommendedName>
        <fullName evidence="5">Tetratricopeptide repeat-containing protein</fullName>
    </recommendedName>
</protein>
<proteinExistence type="predicted"/>
<organism evidence="3 4">
    <name type="scientific">Pricia antarctica</name>
    <dbReference type="NCBI Taxonomy" id="641691"/>
    <lineage>
        <taxon>Bacteria</taxon>
        <taxon>Pseudomonadati</taxon>
        <taxon>Bacteroidota</taxon>
        <taxon>Flavobacteriia</taxon>
        <taxon>Flavobacteriales</taxon>
        <taxon>Flavobacteriaceae</taxon>
        <taxon>Pricia</taxon>
    </lineage>
</organism>
<evidence type="ECO:0000313" key="4">
    <source>
        <dbReference type="Proteomes" id="UP000199109"/>
    </source>
</evidence>
<reference evidence="3 4" key="1">
    <citation type="submission" date="2016-10" db="EMBL/GenBank/DDBJ databases">
        <authorList>
            <person name="de Groot N.N."/>
        </authorList>
    </citation>
    <scope>NUCLEOTIDE SEQUENCE [LARGE SCALE GENOMIC DNA]</scope>
    <source>
        <strain evidence="3 4">DSM 23421</strain>
    </source>
</reference>
<dbReference type="RefSeq" id="WP_245726419.1">
    <property type="nucleotide sequence ID" value="NZ_FNAO01000001.1"/>
</dbReference>
<dbReference type="Gene3D" id="1.25.40.10">
    <property type="entry name" value="Tetratricopeptide repeat domain"/>
    <property type="match status" value="1"/>
</dbReference>
<sequence length="262" mass="29188">MKKLATLLLFSIFFTATAQTTNDLQKHFEAFYQEMRQQGDVDGVVNALTHLNVLSPSKQRKDTLAYVYANNNQHLQALNTIGIELDSSDSDMAVQVKAISLKALNQPKRALEQFQELFDRQPNVYLAYELADLKIQTGDNAGAVTNIEYGITNAKDDMKYAFYERQQPYEVPLKAAFLHLKALTQYNKDKDNVDAAIALIDEALAIDPNFNLASLSKQALVARKNPPPATPAPDSVKTKTKVEEPTVPGKKAKKDKNKKDGD</sequence>
<feature type="region of interest" description="Disordered" evidence="1">
    <location>
        <begin position="221"/>
        <end position="262"/>
    </location>
</feature>
<dbReference type="EMBL" id="FNAO01000001">
    <property type="protein sequence ID" value="SDD63946.1"/>
    <property type="molecule type" value="Genomic_DNA"/>
</dbReference>
<evidence type="ECO:0000256" key="1">
    <source>
        <dbReference type="SAM" id="MobiDB-lite"/>
    </source>
</evidence>
<dbReference type="STRING" id="641691.SAMN05421636_101278"/>
<keyword evidence="4" id="KW-1185">Reference proteome</keyword>